<comment type="caution">
    <text evidence="1">The sequence shown here is derived from an EMBL/GenBank/DDBJ whole genome shotgun (WGS) entry which is preliminary data.</text>
</comment>
<sequence>MIGREAIGGGNEISVRKLSGVAIVFASLRFIFVRFLPTKKTTVVRIAVADSNGGLCITREVTHFGRERRPERPLAAKKRECWFKACSHLQLFGMRKRLKFEPFENFY</sequence>
<organism evidence="1 2">
    <name type="scientific">Hibiscus sabdariffa</name>
    <name type="common">roselle</name>
    <dbReference type="NCBI Taxonomy" id="183260"/>
    <lineage>
        <taxon>Eukaryota</taxon>
        <taxon>Viridiplantae</taxon>
        <taxon>Streptophyta</taxon>
        <taxon>Embryophyta</taxon>
        <taxon>Tracheophyta</taxon>
        <taxon>Spermatophyta</taxon>
        <taxon>Magnoliopsida</taxon>
        <taxon>eudicotyledons</taxon>
        <taxon>Gunneridae</taxon>
        <taxon>Pentapetalae</taxon>
        <taxon>rosids</taxon>
        <taxon>malvids</taxon>
        <taxon>Malvales</taxon>
        <taxon>Malvaceae</taxon>
        <taxon>Malvoideae</taxon>
        <taxon>Hibiscus</taxon>
    </lineage>
</organism>
<accession>A0ABR2SF49</accession>
<evidence type="ECO:0000313" key="1">
    <source>
        <dbReference type="EMBL" id="KAK9023850.1"/>
    </source>
</evidence>
<evidence type="ECO:0000313" key="2">
    <source>
        <dbReference type="Proteomes" id="UP001396334"/>
    </source>
</evidence>
<dbReference type="EMBL" id="JBBPBN010000015">
    <property type="protein sequence ID" value="KAK9023850.1"/>
    <property type="molecule type" value="Genomic_DNA"/>
</dbReference>
<keyword evidence="2" id="KW-1185">Reference proteome</keyword>
<proteinExistence type="predicted"/>
<reference evidence="1 2" key="1">
    <citation type="journal article" date="2024" name="G3 (Bethesda)">
        <title>Genome assembly of Hibiscus sabdariffa L. provides insights into metabolisms of medicinal natural products.</title>
        <authorList>
            <person name="Kim T."/>
        </authorList>
    </citation>
    <scope>NUCLEOTIDE SEQUENCE [LARGE SCALE GENOMIC DNA]</scope>
    <source>
        <strain evidence="1">TK-2024</strain>
        <tissue evidence="1">Old leaves</tissue>
    </source>
</reference>
<protein>
    <submittedName>
        <fullName evidence="1">Uncharacterized protein</fullName>
    </submittedName>
</protein>
<name>A0ABR2SF49_9ROSI</name>
<gene>
    <name evidence="1" type="ORF">V6N11_004046</name>
</gene>
<dbReference type="Proteomes" id="UP001396334">
    <property type="component" value="Unassembled WGS sequence"/>
</dbReference>